<reference evidence="3" key="1">
    <citation type="journal article" date="2019" name="Int. J. Syst. Evol. Microbiol.">
        <title>The Global Catalogue of Microorganisms (GCM) 10K type strain sequencing project: providing services to taxonomists for standard genome sequencing and annotation.</title>
        <authorList>
            <consortium name="The Broad Institute Genomics Platform"/>
            <consortium name="The Broad Institute Genome Sequencing Center for Infectious Disease"/>
            <person name="Wu L."/>
            <person name="Ma J."/>
        </authorList>
    </citation>
    <scope>NUCLEOTIDE SEQUENCE [LARGE SCALE GENOMIC DNA]</scope>
    <source>
        <strain evidence="3">JCM 17106</strain>
    </source>
</reference>
<proteinExistence type="predicted"/>
<feature type="transmembrane region" description="Helical" evidence="1">
    <location>
        <begin position="78"/>
        <end position="100"/>
    </location>
</feature>
<keyword evidence="1" id="KW-0472">Membrane</keyword>
<sequence length="448" mass="51043">MSRLFKKFNSVLKLLKKVQSKVFYSIAFYPVLLSSAFFIVALLLLYAENLEFVTIFKKKVPYLLIQNHETARTILSTLFGSILSLTVFSFTMVMVVLSQASSNFSPRLLPGLVSNKKHQIILGFYIGTLTFTMMVLISLGAYGSDSNAVSFSVMVASIFGLFCIGLFVYFIHSISQAIQIHNIIDRIYNNSKKLLNEEIKEQQNSKETLNVVENENQYWKLLKSHKTGYYRSFDHSLLQESIKKKSNILEVLPYADQHVWKGSPILKIKEPISNEEMEELALCFYILSNRHEDDSGVGGMIKLTEVAVKALSPGINDPGTAINAISKIGQLLHKSLQIKPKTHIRVSGFDIEIIYNKISPEELMRIIIQPIREYAKSDSEVTYDLLDMLLYLQRSNEIIIEYRNAITEEIENLCNDLKENITNNIDVNRILALLQPPLLTTPDKKQRV</sequence>
<gene>
    <name evidence="2" type="ORF">GCM10022393_01570</name>
</gene>
<evidence type="ECO:0000313" key="2">
    <source>
        <dbReference type="EMBL" id="GAA4106857.1"/>
    </source>
</evidence>
<dbReference type="InterPro" id="IPR018723">
    <property type="entry name" value="DUF2254_membrane"/>
</dbReference>
<name>A0ABP7X873_9FLAO</name>
<keyword evidence="3" id="KW-1185">Reference proteome</keyword>
<feature type="transmembrane region" description="Helical" evidence="1">
    <location>
        <begin position="21"/>
        <end position="47"/>
    </location>
</feature>
<keyword evidence="1" id="KW-1133">Transmembrane helix</keyword>
<comment type="caution">
    <text evidence="2">The sequence shown here is derived from an EMBL/GenBank/DDBJ whole genome shotgun (WGS) entry which is preliminary data.</text>
</comment>
<keyword evidence="1" id="KW-0812">Transmembrane</keyword>
<dbReference type="RefSeq" id="WP_344923880.1">
    <property type="nucleotide sequence ID" value="NZ_BAABCW010000001.1"/>
</dbReference>
<protein>
    <submittedName>
        <fullName evidence="2">DUF2254 domain-containing protein</fullName>
    </submittedName>
</protein>
<dbReference type="Pfam" id="PF10011">
    <property type="entry name" value="DUF2254"/>
    <property type="match status" value="1"/>
</dbReference>
<evidence type="ECO:0000313" key="3">
    <source>
        <dbReference type="Proteomes" id="UP001500459"/>
    </source>
</evidence>
<evidence type="ECO:0000256" key="1">
    <source>
        <dbReference type="SAM" id="Phobius"/>
    </source>
</evidence>
<dbReference type="EMBL" id="BAABCW010000001">
    <property type="protein sequence ID" value="GAA4106857.1"/>
    <property type="molecule type" value="Genomic_DNA"/>
</dbReference>
<dbReference type="Proteomes" id="UP001500459">
    <property type="component" value="Unassembled WGS sequence"/>
</dbReference>
<organism evidence="2 3">
    <name type="scientific">Aquimarina addita</name>
    <dbReference type="NCBI Taxonomy" id="870485"/>
    <lineage>
        <taxon>Bacteria</taxon>
        <taxon>Pseudomonadati</taxon>
        <taxon>Bacteroidota</taxon>
        <taxon>Flavobacteriia</taxon>
        <taxon>Flavobacteriales</taxon>
        <taxon>Flavobacteriaceae</taxon>
        <taxon>Aquimarina</taxon>
    </lineage>
</organism>
<feature type="transmembrane region" description="Helical" evidence="1">
    <location>
        <begin position="120"/>
        <end position="142"/>
    </location>
</feature>
<feature type="transmembrane region" description="Helical" evidence="1">
    <location>
        <begin position="148"/>
        <end position="171"/>
    </location>
</feature>
<accession>A0ABP7X873</accession>